<accession>A0A2T4Z1Y9</accession>
<evidence type="ECO:0000313" key="3">
    <source>
        <dbReference type="Proteomes" id="UP000241639"/>
    </source>
</evidence>
<name>A0A2T4Z1Y9_9BACL</name>
<proteinExistence type="predicted"/>
<organism evidence="2 3">
    <name type="scientific">Desmospora activa DSM 45169</name>
    <dbReference type="NCBI Taxonomy" id="1121389"/>
    <lineage>
        <taxon>Bacteria</taxon>
        <taxon>Bacillati</taxon>
        <taxon>Bacillota</taxon>
        <taxon>Bacilli</taxon>
        <taxon>Bacillales</taxon>
        <taxon>Thermoactinomycetaceae</taxon>
        <taxon>Desmospora</taxon>
    </lineage>
</organism>
<keyword evidence="1" id="KW-0812">Transmembrane</keyword>
<protein>
    <submittedName>
        <fullName evidence="2">Uncharacterized protein</fullName>
    </submittedName>
</protein>
<evidence type="ECO:0000313" key="2">
    <source>
        <dbReference type="EMBL" id="PTM54789.1"/>
    </source>
</evidence>
<comment type="caution">
    <text evidence="2">The sequence shown here is derived from an EMBL/GenBank/DDBJ whole genome shotgun (WGS) entry which is preliminary data.</text>
</comment>
<dbReference type="EMBL" id="PZZP01000003">
    <property type="protein sequence ID" value="PTM54789.1"/>
    <property type="molecule type" value="Genomic_DNA"/>
</dbReference>
<dbReference type="AlphaFoldDB" id="A0A2T4Z1Y9"/>
<feature type="transmembrane region" description="Helical" evidence="1">
    <location>
        <begin position="6"/>
        <end position="23"/>
    </location>
</feature>
<keyword evidence="1" id="KW-1133">Transmembrane helix</keyword>
<keyword evidence="3" id="KW-1185">Reference proteome</keyword>
<sequence>MRVIVDGILAFFMTGGLIGYLGLEGRASRRVRRVFLSISLAGVILGILWSPRFLYYVLVTTLCGGIITYSRIVGYKEESDTEEIRRRKMM</sequence>
<gene>
    <name evidence="2" type="ORF">C8J48_3441</name>
</gene>
<feature type="transmembrane region" description="Helical" evidence="1">
    <location>
        <begin position="55"/>
        <end position="75"/>
    </location>
</feature>
<keyword evidence="1" id="KW-0472">Membrane</keyword>
<reference evidence="2 3" key="1">
    <citation type="submission" date="2018-04" db="EMBL/GenBank/DDBJ databases">
        <title>Genomic Encyclopedia of Archaeal and Bacterial Type Strains, Phase II (KMG-II): from individual species to whole genera.</title>
        <authorList>
            <person name="Goeker M."/>
        </authorList>
    </citation>
    <scope>NUCLEOTIDE SEQUENCE [LARGE SCALE GENOMIC DNA]</scope>
    <source>
        <strain evidence="2 3">DSM 45169</strain>
    </source>
</reference>
<evidence type="ECO:0000256" key="1">
    <source>
        <dbReference type="SAM" id="Phobius"/>
    </source>
</evidence>
<feature type="transmembrane region" description="Helical" evidence="1">
    <location>
        <begin position="30"/>
        <end position="49"/>
    </location>
</feature>
<dbReference type="Proteomes" id="UP000241639">
    <property type="component" value="Unassembled WGS sequence"/>
</dbReference>